<name>A0A9E7SQQ6_9CAUD</name>
<evidence type="ECO:0000313" key="2">
    <source>
        <dbReference type="Proteomes" id="UP001055634"/>
    </source>
</evidence>
<sequence length="70" mass="7879">MNAKIAARYSRRAKLYFARRAEEAALSGDKAEAHRCLKLALQKQGAERAVRRTYAVQPRETISTEKGLTT</sequence>
<organism evidence="1 2">
    <name type="scientific">Brevundimonas phage vB_BpoS-Gurke</name>
    <dbReference type="NCBI Taxonomy" id="2948599"/>
    <lineage>
        <taxon>Viruses</taxon>
        <taxon>Duplodnaviria</taxon>
        <taxon>Heunggongvirae</taxon>
        <taxon>Uroviricota</taxon>
        <taxon>Caudoviricetes</taxon>
        <taxon>Jeanschmidtviridae</taxon>
        <taxon>Kikimoravirus</taxon>
        <taxon>Kikimoravirus gurke</taxon>
    </lineage>
</organism>
<dbReference type="Proteomes" id="UP001055634">
    <property type="component" value="Segment"/>
</dbReference>
<dbReference type="EMBL" id="ON529850">
    <property type="protein sequence ID" value="UTC28518.1"/>
    <property type="molecule type" value="Genomic_DNA"/>
</dbReference>
<gene>
    <name evidence="1" type="ORF">GURKE_05160</name>
</gene>
<evidence type="ECO:0000313" key="1">
    <source>
        <dbReference type="EMBL" id="UTC28518.1"/>
    </source>
</evidence>
<accession>A0A9E7SQQ6</accession>
<proteinExistence type="predicted"/>
<keyword evidence="2" id="KW-1185">Reference proteome</keyword>
<reference evidence="1" key="1">
    <citation type="submission" date="2022-04" db="EMBL/GenBank/DDBJ databases">
        <authorList>
            <person name="Friedrich I."/>
            <person name="Schneider D."/>
            <person name="Poehlein A."/>
            <person name="Hertel R."/>
            <person name="Daniel R."/>
        </authorList>
    </citation>
    <scope>NUCLEOTIDE SEQUENCE</scope>
</reference>
<protein>
    <submittedName>
        <fullName evidence="1">Uncharacterized protein</fullName>
    </submittedName>
</protein>